<dbReference type="GO" id="GO:0005886">
    <property type="term" value="C:plasma membrane"/>
    <property type="evidence" value="ECO:0007669"/>
    <property type="project" value="UniProtKB-SubCell"/>
</dbReference>
<evidence type="ECO:0000313" key="10">
    <source>
        <dbReference type="Proteomes" id="UP000586947"/>
    </source>
</evidence>
<dbReference type="AlphaFoldDB" id="A0A840VT44"/>
<dbReference type="PANTHER" id="PTHR30472:SF1">
    <property type="entry name" value="FE(3+) DICITRATE TRANSPORT SYSTEM PERMEASE PROTEIN FECC-RELATED"/>
    <property type="match status" value="1"/>
</dbReference>
<feature type="transmembrane region" description="Helical" evidence="8">
    <location>
        <begin position="287"/>
        <end position="306"/>
    </location>
</feature>
<accession>A0A840VT44</accession>
<feature type="transmembrane region" description="Helical" evidence="8">
    <location>
        <begin position="68"/>
        <end position="88"/>
    </location>
</feature>
<comment type="similarity">
    <text evidence="2">Belongs to the binding-protein-dependent transport system permease family. FecCD subfamily.</text>
</comment>
<dbReference type="InterPro" id="IPR000522">
    <property type="entry name" value="ABC_transptr_permease_BtuC"/>
</dbReference>
<proteinExistence type="inferred from homology"/>
<evidence type="ECO:0000256" key="7">
    <source>
        <dbReference type="ARBA" id="ARBA00023136"/>
    </source>
</evidence>
<name>A0A840VT44_9ACTN</name>
<dbReference type="EMBL" id="JACHDP010000001">
    <property type="protein sequence ID" value="MBB5476188.1"/>
    <property type="molecule type" value="Genomic_DNA"/>
</dbReference>
<comment type="caution">
    <text evidence="9">The sequence shown here is derived from an EMBL/GenBank/DDBJ whole genome shotgun (WGS) entry which is preliminary data.</text>
</comment>
<dbReference type="Proteomes" id="UP000586947">
    <property type="component" value="Unassembled WGS sequence"/>
</dbReference>
<evidence type="ECO:0000313" key="9">
    <source>
        <dbReference type="EMBL" id="MBB5476188.1"/>
    </source>
</evidence>
<dbReference type="Pfam" id="PF01032">
    <property type="entry name" value="FecCD"/>
    <property type="match status" value="1"/>
</dbReference>
<evidence type="ECO:0000256" key="4">
    <source>
        <dbReference type="ARBA" id="ARBA00022475"/>
    </source>
</evidence>
<organism evidence="9 10">
    <name type="scientific">Micromonospora parathelypteridis</name>
    <dbReference type="NCBI Taxonomy" id="1839617"/>
    <lineage>
        <taxon>Bacteria</taxon>
        <taxon>Bacillati</taxon>
        <taxon>Actinomycetota</taxon>
        <taxon>Actinomycetes</taxon>
        <taxon>Micromonosporales</taxon>
        <taxon>Micromonosporaceae</taxon>
        <taxon>Micromonospora</taxon>
    </lineage>
</organism>
<protein>
    <submittedName>
        <fullName evidence="9">Iron complex transport system permease protein</fullName>
    </submittedName>
</protein>
<dbReference type="GO" id="GO:0022857">
    <property type="term" value="F:transmembrane transporter activity"/>
    <property type="evidence" value="ECO:0007669"/>
    <property type="project" value="InterPro"/>
</dbReference>
<dbReference type="RefSeq" id="WP_184176429.1">
    <property type="nucleotide sequence ID" value="NZ_BMNF01000003.1"/>
</dbReference>
<sequence length="342" mass="34776">MTSTPDLALRSGRRRRVVGLLGLLLLAVVAVLLSLGLGAQTLHPGEVWRVLLSADGSDASALVWELRAPRTVLGVAVGLALGVAGALIQGHTRNPIADPGLLGVSAGASFAVVVAIAVFGVDSFGGYIWFAFAGALVTSVVVFAVGSGGRNGPTPVTLALAGMAIGALLFSFTSSILVTSPETLNVFRFWVVGSLAGRDLDTAWQVIPFIAVGLVLAAANAPALNTLGLGEDVARALGQSVPLARVVGVAAIMLLTGAATAACGPIGFVGLVVPHLARALTGPDHRWLLPFAGLLGVVAVLLADVAGRLVARPAEVQTGIVLAVAGAPFFIWLVRRVRLVQL</sequence>
<dbReference type="FunFam" id="1.10.3470.10:FF:000001">
    <property type="entry name" value="Vitamin B12 ABC transporter permease BtuC"/>
    <property type="match status" value="1"/>
</dbReference>
<feature type="transmembrane region" description="Helical" evidence="8">
    <location>
        <begin position="158"/>
        <end position="178"/>
    </location>
</feature>
<feature type="transmembrane region" description="Helical" evidence="8">
    <location>
        <begin position="127"/>
        <end position="146"/>
    </location>
</feature>
<evidence type="ECO:0000256" key="5">
    <source>
        <dbReference type="ARBA" id="ARBA00022692"/>
    </source>
</evidence>
<dbReference type="InterPro" id="IPR037294">
    <property type="entry name" value="ABC_BtuC-like"/>
</dbReference>
<feature type="transmembrane region" description="Helical" evidence="8">
    <location>
        <begin position="203"/>
        <end position="223"/>
    </location>
</feature>
<evidence type="ECO:0000256" key="6">
    <source>
        <dbReference type="ARBA" id="ARBA00022989"/>
    </source>
</evidence>
<comment type="subcellular location">
    <subcellularLocation>
        <location evidence="1">Cell membrane</location>
        <topology evidence="1">Multi-pass membrane protein</topology>
    </subcellularLocation>
</comment>
<keyword evidence="4" id="KW-1003">Cell membrane</keyword>
<keyword evidence="7 8" id="KW-0472">Membrane</keyword>
<evidence type="ECO:0000256" key="3">
    <source>
        <dbReference type="ARBA" id="ARBA00022448"/>
    </source>
</evidence>
<dbReference type="CDD" id="cd06550">
    <property type="entry name" value="TM_ABC_iron-siderophores_like"/>
    <property type="match status" value="1"/>
</dbReference>
<feature type="transmembrane region" description="Helical" evidence="8">
    <location>
        <begin position="243"/>
        <end position="267"/>
    </location>
</feature>
<dbReference type="GO" id="GO:0033214">
    <property type="term" value="P:siderophore-iron import into cell"/>
    <property type="evidence" value="ECO:0007669"/>
    <property type="project" value="TreeGrafter"/>
</dbReference>
<keyword evidence="5 8" id="KW-0812">Transmembrane</keyword>
<reference evidence="9 10" key="1">
    <citation type="submission" date="2020-08" db="EMBL/GenBank/DDBJ databases">
        <title>Sequencing the genomes of 1000 actinobacteria strains.</title>
        <authorList>
            <person name="Klenk H.-P."/>
        </authorList>
    </citation>
    <scope>NUCLEOTIDE SEQUENCE [LARGE SCALE GENOMIC DNA]</scope>
    <source>
        <strain evidence="9 10">DSM 103125</strain>
    </source>
</reference>
<evidence type="ECO:0000256" key="1">
    <source>
        <dbReference type="ARBA" id="ARBA00004651"/>
    </source>
</evidence>
<dbReference type="PANTHER" id="PTHR30472">
    <property type="entry name" value="FERRIC ENTEROBACTIN TRANSPORT SYSTEM PERMEASE PROTEIN"/>
    <property type="match status" value="1"/>
</dbReference>
<dbReference type="SUPFAM" id="SSF81345">
    <property type="entry name" value="ABC transporter involved in vitamin B12 uptake, BtuC"/>
    <property type="match status" value="1"/>
</dbReference>
<feature type="transmembrane region" description="Helical" evidence="8">
    <location>
        <begin position="100"/>
        <end position="121"/>
    </location>
</feature>
<gene>
    <name evidence="9" type="ORF">HNR20_000693</name>
</gene>
<dbReference type="Gene3D" id="1.10.3470.10">
    <property type="entry name" value="ABC transporter involved in vitamin B12 uptake, BtuC"/>
    <property type="match status" value="1"/>
</dbReference>
<feature type="transmembrane region" description="Helical" evidence="8">
    <location>
        <begin position="318"/>
        <end position="335"/>
    </location>
</feature>
<keyword evidence="3" id="KW-0813">Transport</keyword>
<keyword evidence="6 8" id="KW-1133">Transmembrane helix</keyword>
<evidence type="ECO:0000256" key="8">
    <source>
        <dbReference type="SAM" id="Phobius"/>
    </source>
</evidence>
<evidence type="ECO:0000256" key="2">
    <source>
        <dbReference type="ARBA" id="ARBA00007935"/>
    </source>
</evidence>
<keyword evidence="10" id="KW-1185">Reference proteome</keyword>